<organism evidence="2 3">
    <name type="scientific">Candidatus Vogelbacteria bacterium RIFOXYD1_FULL_44_32</name>
    <dbReference type="NCBI Taxonomy" id="1802438"/>
    <lineage>
        <taxon>Bacteria</taxon>
        <taxon>Candidatus Vogeliibacteriota</taxon>
    </lineage>
</organism>
<evidence type="ECO:0000256" key="1">
    <source>
        <dbReference type="SAM" id="MobiDB-lite"/>
    </source>
</evidence>
<protein>
    <submittedName>
        <fullName evidence="2">Uncharacterized protein</fullName>
    </submittedName>
</protein>
<reference evidence="2 3" key="1">
    <citation type="journal article" date="2016" name="Nat. Commun.">
        <title>Thousands of microbial genomes shed light on interconnected biogeochemical processes in an aquifer system.</title>
        <authorList>
            <person name="Anantharaman K."/>
            <person name="Brown C.T."/>
            <person name="Hug L.A."/>
            <person name="Sharon I."/>
            <person name="Castelle C.J."/>
            <person name="Probst A.J."/>
            <person name="Thomas B.C."/>
            <person name="Singh A."/>
            <person name="Wilkins M.J."/>
            <person name="Karaoz U."/>
            <person name="Brodie E.L."/>
            <person name="Williams K.H."/>
            <person name="Hubbard S.S."/>
            <person name="Banfield J.F."/>
        </authorList>
    </citation>
    <scope>NUCLEOTIDE SEQUENCE [LARGE SCALE GENOMIC DNA]</scope>
</reference>
<feature type="region of interest" description="Disordered" evidence="1">
    <location>
        <begin position="1"/>
        <end position="73"/>
    </location>
</feature>
<feature type="compositionally biased region" description="Polar residues" evidence="1">
    <location>
        <begin position="1"/>
        <end position="26"/>
    </location>
</feature>
<comment type="caution">
    <text evidence="2">The sequence shown here is derived from an EMBL/GenBank/DDBJ whole genome shotgun (WGS) entry which is preliminary data.</text>
</comment>
<evidence type="ECO:0000313" key="3">
    <source>
        <dbReference type="Proteomes" id="UP000177043"/>
    </source>
</evidence>
<name>A0A1G2QDP9_9BACT</name>
<proteinExistence type="predicted"/>
<dbReference type="Proteomes" id="UP000177043">
    <property type="component" value="Unassembled WGS sequence"/>
</dbReference>
<sequence length="73" mass="7618">MTQKWSKIGDGSQNRVTISNPDGSTRTVDERADGGITVTDTNKEGHSVSGEGARGVWSGLSGACRLNDTPGKL</sequence>
<dbReference type="AlphaFoldDB" id="A0A1G2QDP9"/>
<accession>A0A1G2QDP9</accession>
<dbReference type="EMBL" id="MHTJ01000005">
    <property type="protein sequence ID" value="OHA58091.1"/>
    <property type="molecule type" value="Genomic_DNA"/>
</dbReference>
<gene>
    <name evidence="2" type="ORF">A2571_03565</name>
</gene>
<evidence type="ECO:0000313" key="2">
    <source>
        <dbReference type="EMBL" id="OHA58091.1"/>
    </source>
</evidence>